<name>A0A9Q4C312_9EURY</name>
<protein>
    <submittedName>
        <fullName evidence="2">Uncharacterized protein</fullName>
    </submittedName>
</protein>
<keyword evidence="1" id="KW-0472">Membrane</keyword>
<keyword evidence="1" id="KW-0812">Transmembrane</keyword>
<evidence type="ECO:0000256" key="1">
    <source>
        <dbReference type="SAM" id="Phobius"/>
    </source>
</evidence>
<organism evidence="2 3">
    <name type="scientific">Halorutilus salinus</name>
    <dbReference type="NCBI Taxonomy" id="2487751"/>
    <lineage>
        <taxon>Archaea</taxon>
        <taxon>Methanobacteriati</taxon>
        <taxon>Methanobacteriota</taxon>
        <taxon>Stenosarchaea group</taxon>
        <taxon>Halobacteria</taxon>
        <taxon>Halorutilales</taxon>
        <taxon>Halorutilaceae</taxon>
        <taxon>Halorutilus</taxon>
    </lineage>
</organism>
<evidence type="ECO:0000313" key="3">
    <source>
        <dbReference type="Proteomes" id="UP001149411"/>
    </source>
</evidence>
<comment type="caution">
    <text evidence="2">The sequence shown here is derived from an EMBL/GenBank/DDBJ whole genome shotgun (WGS) entry which is preliminary data.</text>
</comment>
<gene>
    <name evidence="2" type="ORF">EGH25_01515</name>
</gene>
<feature type="transmembrane region" description="Helical" evidence="1">
    <location>
        <begin position="23"/>
        <end position="43"/>
    </location>
</feature>
<dbReference type="RefSeq" id="WP_266085641.1">
    <property type="nucleotide sequence ID" value="NZ_RKLV01000001.1"/>
</dbReference>
<accession>A0A9Q4C312</accession>
<sequence>MLDLALAVGSSATEYNAIQPGTIVIFGIVFVPLYSVLIGWFAGEPSDAEVGFLGVGILASFIASLWGGLFVLTILLGFLFW</sequence>
<dbReference type="AlphaFoldDB" id="A0A9Q4C312"/>
<keyword evidence="1" id="KW-1133">Transmembrane helix</keyword>
<proteinExistence type="predicted"/>
<dbReference type="Proteomes" id="UP001149411">
    <property type="component" value="Unassembled WGS sequence"/>
</dbReference>
<dbReference type="EMBL" id="RKLV01000001">
    <property type="protein sequence ID" value="MCX2818035.1"/>
    <property type="molecule type" value="Genomic_DNA"/>
</dbReference>
<keyword evidence="3" id="KW-1185">Reference proteome</keyword>
<reference evidence="2" key="1">
    <citation type="submission" date="2022-09" db="EMBL/GenBank/DDBJ databases">
        <title>Haloadaptaus new haloarchaeum isolated from saline soil.</title>
        <authorList>
            <person name="Duran-Viseras A."/>
            <person name="Sanchez-Porro C."/>
            <person name="Ventosa A."/>
        </authorList>
    </citation>
    <scope>NUCLEOTIDE SEQUENCE</scope>
    <source>
        <strain evidence="2">F3-133</strain>
    </source>
</reference>
<feature type="transmembrane region" description="Helical" evidence="1">
    <location>
        <begin position="50"/>
        <end position="80"/>
    </location>
</feature>
<evidence type="ECO:0000313" key="2">
    <source>
        <dbReference type="EMBL" id="MCX2818035.1"/>
    </source>
</evidence>